<dbReference type="Pfam" id="PF04427">
    <property type="entry name" value="Brix"/>
    <property type="match status" value="1"/>
</dbReference>
<keyword evidence="3" id="KW-0690">Ribosome biogenesis</keyword>
<dbReference type="Proteomes" id="UP000054350">
    <property type="component" value="Unassembled WGS sequence"/>
</dbReference>
<feature type="region of interest" description="Disordered" evidence="5">
    <location>
        <begin position="1"/>
        <end position="23"/>
    </location>
</feature>
<dbReference type="STRING" id="578462.A0A0L0S2V0"/>
<proteinExistence type="inferred from homology"/>
<evidence type="ECO:0000259" key="6">
    <source>
        <dbReference type="PROSITE" id="PS50833"/>
    </source>
</evidence>
<evidence type="ECO:0000313" key="7">
    <source>
        <dbReference type="EMBL" id="KNE56897.1"/>
    </source>
</evidence>
<dbReference type="InterPro" id="IPR007109">
    <property type="entry name" value="Brix"/>
</dbReference>
<keyword evidence="4" id="KW-0539">Nucleus</keyword>
<dbReference type="GO" id="GO:0005730">
    <property type="term" value="C:nucleolus"/>
    <property type="evidence" value="ECO:0007669"/>
    <property type="project" value="UniProtKB-SubCell"/>
</dbReference>
<keyword evidence="8" id="KW-1185">Reference proteome</keyword>
<protein>
    <recommendedName>
        <fullName evidence="6">Brix domain-containing protein</fullName>
    </recommendedName>
</protein>
<evidence type="ECO:0000256" key="1">
    <source>
        <dbReference type="ARBA" id="ARBA00004604"/>
    </source>
</evidence>
<dbReference type="FunFam" id="3.40.50.10480:FF:000009">
    <property type="entry name" value="Ribosome biogenesis protein, putative"/>
    <property type="match status" value="1"/>
</dbReference>
<feature type="compositionally biased region" description="Basic and acidic residues" evidence="5">
    <location>
        <begin position="1"/>
        <end position="11"/>
    </location>
</feature>
<evidence type="ECO:0000256" key="3">
    <source>
        <dbReference type="ARBA" id="ARBA00022517"/>
    </source>
</evidence>
<comment type="similarity">
    <text evidence="2">Belongs to the BRX1 family.</text>
</comment>
<sequence>MSDVSDHDRVMSEASDFSDEEEFDVSIAMPMLKLGAGKKALLQRAAAEAEEDEEDDAEENQEDGDHEMSGDEADAQDDDEDDDDEEGKDGPINWNRRVKQRVLVCSSRGINHRQRHLLQDLVTLLPHSKKESKLDQKKNLGSLNEIAELTSCNKVIYLEARRGTDTYMWLSHAPNGPSIKFQVLNIHTMDELNMTGNHLKGSRPILSFDAAFDAAPHTRVIEELLTQTFNTPKGHRKSKPFFDHVMAFTWADNKVWVRNYQLTENAAAGTLFKPNTTTSDVSLTEVGPRFVLDPIKVFQGSFGGITLWESATYLTPAAVRRAERAEVQSKVAGKEAKKVDLLTKKKDLALPKDPLADVFA</sequence>
<dbReference type="GO" id="GO:0006364">
    <property type="term" value="P:rRNA processing"/>
    <property type="evidence" value="ECO:0007669"/>
    <property type="project" value="InterPro"/>
</dbReference>
<dbReference type="SMART" id="SM00879">
    <property type="entry name" value="Brix"/>
    <property type="match status" value="1"/>
</dbReference>
<feature type="domain" description="Brix" evidence="6">
    <location>
        <begin position="100"/>
        <end position="303"/>
    </location>
</feature>
<reference evidence="8" key="2">
    <citation type="submission" date="2009-11" db="EMBL/GenBank/DDBJ databases">
        <title>The Genome Sequence of Allomyces macrogynus strain ATCC 38327.</title>
        <authorList>
            <consortium name="The Broad Institute Genome Sequencing Platform"/>
            <person name="Russ C."/>
            <person name="Cuomo C."/>
            <person name="Shea T."/>
            <person name="Young S.K."/>
            <person name="Zeng Q."/>
            <person name="Koehrsen M."/>
            <person name="Haas B."/>
            <person name="Borodovsky M."/>
            <person name="Guigo R."/>
            <person name="Alvarado L."/>
            <person name="Berlin A."/>
            <person name="Borenstein D."/>
            <person name="Chen Z."/>
            <person name="Engels R."/>
            <person name="Freedman E."/>
            <person name="Gellesch M."/>
            <person name="Goldberg J."/>
            <person name="Griggs A."/>
            <person name="Gujja S."/>
            <person name="Heiman D."/>
            <person name="Hepburn T."/>
            <person name="Howarth C."/>
            <person name="Jen D."/>
            <person name="Larson L."/>
            <person name="Lewis B."/>
            <person name="Mehta T."/>
            <person name="Park D."/>
            <person name="Pearson M."/>
            <person name="Roberts A."/>
            <person name="Saif S."/>
            <person name="Shenoy N."/>
            <person name="Sisk P."/>
            <person name="Stolte C."/>
            <person name="Sykes S."/>
            <person name="Walk T."/>
            <person name="White J."/>
            <person name="Yandava C."/>
            <person name="Burger G."/>
            <person name="Gray M.W."/>
            <person name="Holland P.W.H."/>
            <person name="King N."/>
            <person name="Lang F.B.F."/>
            <person name="Roger A.J."/>
            <person name="Ruiz-Trillo I."/>
            <person name="Lander E."/>
            <person name="Nusbaum C."/>
        </authorList>
    </citation>
    <scope>NUCLEOTIDE SEQUENCE [LARGE SCALE GENOMIC DNA]</scope>
    <source>
        <strain evidence="8">ATCC 38327</strain>
    </source>
</reference>
<dbReference type="InterPro" id="IPR026532">
    <property type="entry name" value="BRX1"/>
</dbReference>
<dbReference type="PANTHER" id="PTHR13634">
    <property type="entry name" value="RIBOSOME BIOGENESIS PROTEIN BRIX"/>
    <property type="match status" value="1"/>
</dbReference>
<dbReference type="AlphaFoldDB" id="A0A0L0S2V0"/>
<feature type="compositionally biased region" description="Acidic residues" evidence="5">
    <location>
        <begin position="48"/>
        <end position="87"/>
    </location>
</feature>
<gene>
    <name evidence="7" type="ORF">AMAG_02668</name>
</gene>
<dbReference type="OrthoDB" id="1638493at2759"/>
<dbReference type="SUPFAM" id="SSF52954">
    <property type="entry name" value="Class II aaRS ABD-related"/>
    <property type="match status" value="1"/>
</dbReference>
<accession>A0A0L0S2V0</accession>
<evidence type="ECO:0000256" key="4">
    <source>
        <dbReference type="ARBA" id="ARBA00023242"/>
    </source>
</evidence>
<evidence type="ECO:0000313" key="8">
    <source>
        <dbReference type="Proteomes" id="UP000054350"/>
    </source>
</evidence>
<dbReference type="VEuPathDB" id="FungiDB:AMAG_02668"/>
<dbReference type="PANTHER" id="PTHR13634:SF0">
    <property type="entry name" value="RIBOSOME BIOGENESIS PROTEIN BRX1 HOMOLOG"/>
    <property type="match status" value="1"/>
</dbReference>
<dbReference type="GO" id="GO:0019843">
    <property type="term" value="F:rRNA binding"/>
    <property type="evidence" value="ECO:0007669"/>
    <property type="project" value="InterPro"/>
</dbReference>
<evidence type="ECO:0000256" key="2">
    <source>
        <dbReference type="ARBA" id="ARBA00006369"/>
    </source>
</evidence>
<comment type="subcellular location">
    <subcellularLocation>
        <location evidence="1">Nucleus</location>
        <location evidence="1">Nucleolus</location>
    </subcellularLocation>
</comment>
<organism evidence="7 8">
    <name type="scientific">Allomyces macrogynus (strain ATCC 38327)</name>
    <name type="common">Allomyces javanicus var. macrogynus</name>
    <dbReference type="NCBI Taxonomy" id="578462"/>
    <lineage>
        <taxon>Eukaryota</taxon>
        <taxon>Fungi</taxon>
        <taxon>Fungi incertae sedis</taxon>
        <taxon>Blastocladiomycota</taxon>
        <taxon>Blastocladiomycetes</taxon>
        <taxon>Blastocladiales</taxon>
        <taxon>Blastocladiaceae</taxon>
        <taxon>Allomyces</taxon>
    </lineage>
</organism>
<dbReference type="PROSITE" id="PS50833">
    <property type="entry name" value="BRIX"/>
    <property type="match status" value="1"/>
</dbReference>
<dbReference type="eggNOG" id="KOG2971">
    <property type="taxonomic scope" value="Eukaryota"/>
</dbReference>
<name>A0A0L0S2V0_ALLM3</name>
<feature type="region of interest" description="Disordered" evidence="5">
    <location>
        <begin position="39"/>
        <end position="93"/>
    </location>
</feature>
<dbReference type="EMBL" id="GG745331">
    <property type="protein sequence ID" value="KNE56897.1"/>
    <property type="molecule type" value="Genomic_DNA"/>
</dbReference>
<evidence type="ECO:0000256" key="5">
    <source>
        <dbReference type="SAM" id="MobiDB-lite"/>
    </source>
</evidence>
<dbReference type="GO" id="GO:0000027">
    <property type="term" value="P:ribosomal large subunit assembly"/>
    <property type="evidence" value="ECO:0007669"/>
    <property type="project" value="TreeGrafter"/>
</dbReference>
<reference evidence="7 8" key="1">
    <citation type="submission" date="2009-11" db="EMBL/GenBank/DDBJ databases">
        <title>Annotation of Allomyces macrogynus ATCC 38327.</title>
        <authorList>
            <consortium name="The Broad Institute Genome Sequencing Platform"/>
            <person name="Russ C."/>
            <person name="Cuomo C."/>
            <person name="Burger G."/>
            <person name="Gray M.W."/>
            <person name="Holland P.W.H."/>
            <person name="King N."/>
            <person name="Lang F.B.F."/>
            <person name="Roger A.J."/>
            <person name="Ruiz-Trillo I."/>
            <person name="Young S.K."/>
            <person name="Zeng Q."/>
            <person name="Gargeya S."/>
            <person name="Fitzgerald M."/>
            <person name="Haas B."/>
            <person name="Abouelleil A."/>
            <person name="Alvarado L."/>
            <person name="Arachchi H.M."/>
            <person name="Berlin A."/>
            <person name="Chapman S.B."/>
            <person name="Gearin G."/>
            <person name="Goldberg J."/>
            <person name="Griggs A."/>
            <person name="Gujja S."/>
            <person name="Hansen M."/>
            <person name="Heiman D."/>
            <person name="Howarth C."/>
            <person name="Larimer J."/>
            <person name="Lui A."/>
            <person name="MacDonald P.J.P."/>
            <person name="McCowen C."/>
            <person name="Montmayeur A."/>
            <person name="Murphy C."/>
            <person name="Neiman D."/>
            <person name="Pearson M."/>
            <person name="Priest M."/>
            <person name="Roberts A."/>
            <person name="Saif S."/>
            <person name="Shea T."/>
            <person name="Sisk P."/>
            <person name="Stolte C."/>
            <person name="Sykes S."/>
            <person name="Wortman J."/>
            <person name="Nusbaum C."/>
            <person name="Birren B."/>
        </authorList>
    </citation>
    <scope>NUCLEOTIDE SEQUENCE [LARGE SCALE GENOMIC DNA]</scope>
    <source>
        <strain evidence="7 8">ATCC 38327</strain>
    </source>
</reference>
<dbReference type="Gene3D" id="3.40.50.10480">
    <property type="entry name" value="Probable brix-domain ribosomal biogenesis protein"/>
    <property type="match status" value="1"/>
</dbReference>